<feature type="active site" evidence="4">
    <location>
        <position position="39"/>
    </location>
</feature>
<evidence type="ECO:0000256" key="4">
    <source>
        <dbReference type="PROSITE-ProRule" id="PRU00520"/>
    </source>
</evidence>
<comment type="caution">
    <text evidence="7">The sequence shown here is derived from an EMBL/GenBank/DDBJ whole genome shotgun (WGS) entry which is preliminary data.</text>
</comment>
<dbReference type="InterPro" id="IPR017968">
    <property type="entry name" value="Acylphosphatase_CS"/>
</dbReference>
<gene>
    <name evidence="7" type="ORF">ENS31_03960</name>
</gene>
<dbReference type="InterPro" id="IPR036046">
    <property type="entry name" value="Acylphosphatase-like_dom_sf"/>
</dbReference>
<dbReference type="GO" id="GO:0003998">
    <property type="term" value="F:acylphosphatase activity"/>
    <property type="evidence" value="ECO:0007669"/>
    <property type="project" value="UniProtKB-EC"/>
</dbReference>
<dbReference type="PROSITE" id="PS00150">
    <property type="entry name" value="ACYLPHOSPHATASE_1"/>
    <property type="match status" value="1"/>
</dbReference>
<dbReference type="Pfam" id="PF00708">
    <property type="entry name" value="Acylphosphatase"/>
    <property type="match status" value="1"/>
</dbReference>
<dbReference type="EMBL" id="DSUJ01000008">
    <property type="protein sequence ID" value="HFI90673.1"/>
    <property type="molecule type" value="Genomic_DNA"/>
</dbReference>
<keyword evidence="4" id="KW-0378">Hydrolase</keyword>
<dbReference type="InterPro" id="IPR020456">
    <property type="entry name" value="Acylphosphatase"/>
</dbReference>
<dbReference type="EC" id="3.6.1.7" evidence="2 4"/>
<feature type="domain" description="Acylphosphatase-like" evidence="6">
    <location>
        <begin position="6"/>
        <end position="93"/>
    </location>
</feature>
<evidence type="ECO:0000256" key="2">
    <source>
        <dbReference type="ARBA" id="ARBA00012150"/>
    </source>
</evidence>
<proteinExistence type="inferred from homology"/>
<dbReference type="PROSITE" id="PS51160">
    <property type="entry name" value="ACYLPHOSPHATASE_3"/>
    <property type="match status" value="1"/>
</dbReference>
<evidence type="ECO:0000259" key="6">
    <source>
        <dbReference type="PROSITE" id="PS51160"/>
    </source>
</evidence>
<reference evidence="7" key="1">
    <citation type="journal article" date="2020" name="mSystems">
        <title>Genome- and Community-Level Interaction Insights into Carbon Utilization and Element Cycling Functions of Hydrothermarchaeota in Hydrothermal Sediment.</title>
        <authorList>
            <person name="Zhou Z."/>
            <person name="Liu Y."/>
            <person name="Xu W."/>
            <person name="Pan J."/>
            <person name="Luo Z.H."/>
            <person name="Li M."/>
        </authorList>
    </citation>
    <scope>NUCLEOTIDE SEQUENCE [LARGE SCALE GENOMIC DNA]</scope>
    <source>
        <strain evidence="7">SpSt-479</strain>
    </source>
</reference>
<dbReference type="PANTHER" id="PTHR47268">
    <property type="entry name" value="ACYLPHOSPHATASE"/>
    <property type="match status" value="1"/>
</dbReference>
<evidence type="ECO:0000256" key="5">
    <source>
        <dbReference type="RuleBase" id="RU004168"/>
    </source>
</evidence>
<organism evidence="7">
    <name type="scientific">Ignavibacterium album</name>
    <dbReference type="NCBI Taxonomy" id="591197"/>
    <lineage>
        <taxon>Bacteria</taxon>
        <taxon>Pseudomonadati</taxon>
        <taxon>Ignavibacteriota</taxon>
        <taxon>Ignavibacteria</taxon>
        <taxon>Ignavibacteriales</taxon>
        <taxon>Ignavibacteriaceae</taxon>
        <taxon>Ignavibacterium</taxon>
    </lineage>
</organism>
<evidence type="ECO:0000256" key="3">
    <source>
        <dbReference type="ARBA" id="ARBA00047645"/>
    </source>
</evidence>
<dbReference type="PANTHER" id="PTHR47268:SF4">
    <property type="entry name" value="ACYLPHOSPHATASE"/>
    <property type="match status" value="1"/>
</dbReference>
<accession>A0A7V2ZIJ6</accession>
<evidence type="ECO:0000256" key="1">
    <source>
        <dbReference type="ARBA" id="ARBA00005614"/>
    </source>
</evidence>
<dbReference type="SUPFAM" id="SSF54975">
    <property type="entry name" value="Acylphosphatase/BLUF domain-like"/>
    <property type="match status" value="1"/>
</dbReference>
<feature type="active site" evidence="4">
    <location>
        <position position="21"/>
    </location>
</feature>
<comment type="similarity">
    <text evidence="1 5">Belongs to the acylphosphatase family.</text>
</comment>
<name>A0A7V2ZIJ6_9BACT</name>
<dbReference type="InterPro" id="IPR001792">
    <property type="entry name" value="Acylphosphatase-like_dom"/>
</dbReference>
<protein>
    <recommendedName>
        <fullName evidence="2 4">acylphosphatase</fullName>
        <ecNumber evidence="2 4">3.6.1.7</ecNumber>
    </recommendedName>
</protein>
<dbReference type="AlphaFoldDB" id="A0A7V2ZIJ6"/>
<sequence length="93" mass="10611">MGKLARATIIVDGLVQGVGFRYFVLRNADALGLKGYTKNLFTGEVLTEVEGEEGMIHELIKKLKVGPSHAYVKNCKVEWKEFQNEFKNFEVRY</sequence>
<dbReference type="Gene3D" id="3.30.70.100">
    <property type="match status" value="1"/>
</dbReference>
<evidence type="ECO:0000313" key="7">
    <source>
        <dbReference type="EMBL" id="HFI90673.1"/>
    </source>
</evidence>
<comment type="catalytic activity">
    <reaction evidence="3 4">
        <text>an acyl phosphate + H2O = a carboxylate + phosphate + H(+)</text>
        <dbReference type="Rhea" id="RHEA:14965"/>
        <dbReference type="ChEBI" id="CHEBI:15377"/>
        <dbReference type="ChEBI" id="CHEBI:15378"/>
        <dbReference type="ChEBI" id="CHEBI:29067"/>
        <dbReference type="ChEBI" id="CHEBI:43474"/>
        <dbReference type="ChEBI" id="CHEBI:59918"/>
        <dbReference type="EC" id="3.6.1.7"/>
    </reaction>
</comment>